<dbReference type="AlphaFoldDB" id="V4M1B8"/>
<reference evidence="2 3" key="1">
    <citation type="journal article" date="2013" name="Front. Plant Sci.">
        <title>The Reference Genome of the Halophytic Plant Eutrema salsugineum.</title>
        <authorList>
            <person name="Yang R."/>
            <person name="Jarvis D.E."/>
            <person name="Chen H."/>
            <person name="Beilstein M.A."/>
            <person name="Grimwood J."/>
            <person name="Jenkins J."/>
            <person name="Shu S."/>
            <person name="Prochnik S."/>
            <person name="Xin M."/>
            <person name="Ma C."/>
            <person name="Schmutz J."/>
            <person name="Wing R.A."/>
            <person name="Mitchell-Olds T."/>
            <person name="Schumaker K.S."/>
            <person name="Wang X."/>
        </authorList>
    </citation>
    <scope>NUCLEOTIDE SEQUENCE [LARGE SCALE GENOMIC DNA]</scope>
</reference>
<accession>V4M1B8</accession>
<sequence>MVMMLLFLCEGPERTNPLFWFTLLISSLPQVTETMFVFFLAFPIGNFNL</sequence>
<keyword evidence="1" id="KW-1133">Transmembrane helix</keyword>
<evidence type="ECO:0000313" key="2">
    <source>
        <dbReference type="EMBL" id="ESQ48592.1"/>
    </source>
</evidence>
<feature type="transmembrane region" description="Helical" evidence="1">
    <location>
        <begin position="20"/>
        <end position="42"/>
    </location>
</feature>
<keyword evidence="1" id="KW-0812">Transmembrane</keyword>
<dbReference type="KEGG" id="eus:EUTSA_v10021894mg"/>
<dbReference type="Proteomes" id="UP000030689">
    <property type="component" value="Unassembled WGS sequence"/>
</dbReference>
<dbReference type="EMBL" id="KI517408">
    <property type="protein sequence ID" value="ESQ48592.1"/>
    <property type="molecule type" value="Genomic_DNA"/>
</dbReference>
<keyword evidence="1" id="KW-0472">Membrane</keyword>
<name>V4M1B8_EUTSA</name>
<keyword evidence="3" id="KW-1185">Reference proteome</keyword>
<dbReference type="Gramene" id="ESQ48592">
    <property type="protein sequence ID" value="ESQ48592"/>
    <property type="gene ID" value="EUTSA_v10021894mg"/>
</dbReference>
<proteinExistence type="predicted"/>
<evidence type="ECO:0000256" key="1">
    <source>
        <dbReference type="SAM" id="Phobius"/>
    </source>
</evidence>
<evidence type="ECO:0000313" key="3">
    <source>
        <dbReference type="Proteomes" id="UP000030689"/>
    </source>
</evidence>
<gene>
    <name evidence="2" type="ORF">EUTSA_v10021894mg</name>
</gene>
<organism evidence="2 3">
    <name type="scientific">Eutrema salsugineum</name>
    <name type="common">Saltwater cress</name>
    <name type="synonym">Sisymbrium salsugineum</name>
    <dbReference type="NCBI Taxonomy" id="72664"/>
    <lineage>
        <taxon>Eukaryota</taxon>
        <taxon>Viridiplantae</taxon>
        <taxon>Streptophyta</taxon>
        <taxon>Embryophyta</taxon>
        <taxon>Tracheophyta</taxon>
        <taxon>Spermatophyta</taxon>
        <taxon>Magnoliopsida</taxon>
        <taxon>eudicotyledons</taxon>
        <taxon>Gunneridae</taxon>
        <taxon>Pentapetalae</taxon>
        <taxon>rosids</taxon>
        <taxon>malvids</taxon>
        <taxon>Brassicales</taxon>
        <taxon>Brassicaceae</taxon>
        <taxon>Eutremeae</taxon>
        <taxon>Eutrema</taxon>
    </lineage>
</organism>
<protein>
    <submittedName>
        <fullName evidence="2">Uncharacterized protein</fullName>
    </submittedName>
</protein>